<reference evidence="3" key="1">
    <citation type="submission" date="2020-10" db="EMBL/GenBank/DDBJ databases">
        <title>Taxonomic study of unclassified bacteria belonging to the class Ktedonobacteria.</title>
        <authorList>
            <person name="Yabe S."/>
            <person name="Wang C.M."/>
            <person name="Zheng Y."/>
            <person name="Sakai Y."/>
            <person name="Cavaletti L."/>
            <person name="Monciardini P."/>
            <person name="Donadio S."/>
        </authorList>
    </citation>
    <scope>NUCLEOTIDE SEQUENCE</scope>
    <source>
        <strain evidence="3">SOSP1-1</strain>
    </source>
</reference>
<keyword evidence="2" id="KW-0812">Transmembrane</keyword>
<feature type="compositionally biased region" description="Polar residues" evidence="1">
    <location>
        <begin position="87"/>
        <end position="126"/>
    </location>
</feature>
<feature type="transmembrane region" description="Helical" evidence="2">
    <location>
        <begin position="53"/>
        <end position="74"/>
    </location>
</feature>
<dbReference type="AlphaFoldDB" id="A0A8J3MWU4"/>
<gene>
    <name evidence="3" type="ORF">KSX_71960</name>
</gene>
<keyword evidence="4" id="KW-1185">Reference proteome</keyword>
<keyword evidence="2" id="KW-0472">Membrane</keyword>
<dbReference type="Gene3D" id="2.60.120.260">
    <property type="entry name" value="Galactose-binding domain-like"/>
    <property type="match status" value="1"/>
</dbReference>
<evidence type="ECO:0000256" key="1">
    <source>
        <dbReference type="SAM" id="MobiDB-lite"/>
    </source>
</evidence>
<proteinExistence type="predicted"/>
<feature type="region of interest" description="Disordered" evidence="1">
    <location>
        <begin position="87"/>
        <end position="154"/>
    </location>
</feature>
<protein>
    <submittedName>
        <fullName evidence="3">Uncharacterized protein</fullName>
    </submittedName>
</protein>
<evidence type="ECO:0000256" key="2">
    <source>
        <dbReference type="SAM" id="Phobius"/>
    </source>
</evidence>
<evidence type="ECO:0000313" key="4">
    <source>
        <dbReference type="Proteomes" id="UP000612362"/>
    </source>
</evidence>
<dbReference type="Proteomes" id="UP000612362">
    <property type="component" value="Unassembled WGS sequence"/>
</dbReference>
<organism evidence="3 4">
    <name type="scientific">Ktedonospora formicarum</name>
    <dbReference type="NCBI Taxonomy" id="2778364"/>
    <lineage>
        <taxon>Bacteria</taxon>
        <taxon>Bacillati</taxon>
        <taxon>Chloroflexota</taxon>
        <taxon>Ktedonobacteria</taxon>
        <taxon>Ktedonobacterales</taxon>
        <taxon>Ktedonobacteraceae</taxon>
        <taxon>Ktedonospora</taxon>
    </lineage>
</organism>
<dbReference type="EMBL" id="BNJF01000004">
    <property type="protein sequence ID" value="GHO49033.1"/>
    <property type="molecule type" value="Genomic_DNA"/>
</dbReference>
<comment type="caution">
    <text evidence="3">The sequence shown here is derived from an EMBL/GenBank/DDBJ whole genome shotgun (WGS) entry which is preliminary data.</text>
</comment>
<accession>A0A8J3MWU4</accession>
<name>A0A8J3MWU4_9CHLR</name>
<sequence length="303" mass="32078">MLMPDDSTSDTQAKTDPFSWDGVSTPPLTPIPLTPIPLKLLQKSASNNKRRRFSIAAIICLVVLGAAGASWLLLQQVSQTPDQIVQEMQQRGAASTTPISTPGKQLPPNQTAVSSPHSLTPSSHKATPTPPLAGSTPTVVPTQVPTQATNPSTTQTTFISFEDGGLDGWTHTNGGGTTSIKNLATSSAVDGSHVLMVTYGPDNADNYPAVGTSNLPASLNVGQTIHASVLKTQGSDVEVGIYLIDQTGQWFLPESAYIQVNNSQTWYNVTLTVPSSLKGPITQLGISLYGHDAVIYIDNFSWQ</sequence>
<feature type="region of interest" description="Disordered" evidence="1">
    <location>
        <begin position="1"/>
        <end position="25"/>
    </location>
</feature>
<keyword evidence="2" id="KW-1133">Transmembrane helix</keyword>
<evidence type="ECO:0000313" key="3">
    <source>
        <dbReference type="EMBL" id="GHO49033.1"/>
    </source>
</evidence>
<feature type="compositionally biased region" description="Low complexity" evidence="1">
    <location>
        <begin position="136"/>
        <end position="154"/>
    </location>
</feature>